<organism evidence="1 2">
    <name type="scientific">Cohnella phaseoli</name>
    <dbReference type="NCBI Taxonomy" id="456490"/>
    <lineage>
        <taxon>Bacteria</taxon>
        <taxon>Bacillati</taxon>
        <taxon>Bacillota</taxon>
        <taxon>Bacilli</taxon>
        <taxon>Bacillales</taxon>
        <taxon>Paenibacillaceae</taxon>
        <taxon>Cohnella</taxon>
    </lineage>
</organism>
<evidence type="ECO:0008006" key="3">
    <source>
        <dbReference type="Google" id="ProtNLM"/>
    </source>
</evidence>
<dbReference type="RefSeq" id="WP_116059353.1">
    <property type="nucleotide sequence ID" value="NZ_QRDZ01000003.1"/>
</dbReference>
<dbReference type="OrthoDB" id="2883419at2"/>
<name>A0A3D9KIJ9_9BACL</name>
<gene>
    <name evidence="1" type="ORF">DFP98_10360</name>
</gene>
<sequence>MATVLPEGSGIGKLHQAIKDIGFNHGADLELASVTADYPDVRIQVDNMRIELDRDDLVICERLAEHPRKLTVGDRVLVGMMNSGQLYSIIDRLT</sequence>
<dbReference type="AlphaFoldDB" id="A0A3D9KIJ9"/>
<comment type="caution">
    <text evidence="1">The sequence shown here is derived from an EMBL/GenBank/DDBJ whole genome shotgun (WGS) entry which is preliminary data.</text>
</comment>
<keyword evidence="2" id="KW-1185">Reference proteome</keyword>
<evidence type="ECO:0000313" key="1">
    <source>
        <dbReference type="EMBL" id="RED86209.1"/>
    </source>
</evidence>
<evidence type="ECO:0000313" key="2">
    <source>
        <dbReference type="Proteomes" id="UP000256977"/>
    </source>
</evidence>
<reference evidence="1 2" key="1">
    <citation type="submission" date="2018-07" db="EMBL/GenBank/DDBJ databases">
        <title>Genomic Encyclopedia of Type Strains, Phase III (KMG-III): the genomes of soil and plant-associated and newly described type strains.</title>
        <authorList>
            <person name="Whitman W."/>
        </authorList>
    </citation>
    <scope>NUCLEOTIDE SEQUENCE [LARGE SCALE GENOMIC DNA]</scope>
    <source>
        <strain evidence="1 2">CECT 7287</strain>
    </source>
</reference>
<dbReference type="Proteomes" id="UP000256977">
    <property type="component" value="Unassembled WGS sequence"/>
</dbReference>
<protein>
    <recommendedName>
        <fullName evidence="3">DUF2577 family protein</fullName>
    </recommendedName>
</protein>
<accession>A0A3D9KIJ9</accession>
<dbReference type="EMBL" id="QRDZ01000003">
    <property type="protein sequence ID" value="RED86209.1"/>
    <property type="molecule type" value="Genomic_DNA"/>
</dbReference>
<proteinExistence type="predicted"/>